<dbReference type="PROSITE" id="PS50109">
    <property type="entry name" value="HIS_KIN"/>
    <property type="match status" value="1"/>
</dbReference>
<evidence type="ECO:0000256" key="12">
    <source>
        <dbReference type="ARBA" id="ARBA00039401"/>
    </source>
</evidence>
<keyword evidence="7" id="KW-0547">Nucleotide-binding</keyword>
<evidence type="ECO:0000313" key="15">
    <source>
        <dbReference type="EMBL" id="NYI66012.1"/>
    </source>
</evidence>
<keyword evidence="5" id="KW-0597">Phosphoprotein</keyword>
<dbReference type="SUPFAM" id="SSF47384">
    <property type="entry name" value="Homodimeric domain of signal transducing histidine kinase"/>
    <property type="match status" value="1"/>
</dbReference>
<sequence length="397" mass="42004">MDVSVVAIVFGALGLVVGLAAVLAFQFSKPRDTTGDVGPAVPDGISEVLAVLPSAAIVVDAGIDVVKASPAAYSFGLVKAHAVTHSRLDEAARVVQASGLIEEFDVEVPRHAGNRYRSLHVRVAPLGSYYVLILCDDFTEARRVEEIRRDFVANVSHELKTPVGAISLLSEAIAGSPDDADAVRRFSGKIAQESSRLTALVQEIIDLSRLQDTAGADDEPVDARDVMSEAAARCRFAADGKDVRLRIEPGDTYCVRGSRELLITAVKNLIDNAVAYSPEHTVVDLWMTGDGDTVRLSVTDQGIGLADEETERIFERFYRVDTARSRSTGGTGLGLSIVKHVAMSHGGSVRVKSAPGAGSTFTLVLPLDAGASPAPDDASNDVPDDVPASATRYPNEG</sequence>
<keyword evidence="10" id="KW-0902">Two-component regulatory system</keyword>
<keyword evidence="11" id="KW-0472">Membrane</keyword>
<dbReference type="EC" id="2.7.13.3" evidence="3"/>
<evidence type="ECO:0000259" key="14">
    <source>
        <dbReference type="PROSITE" id="PS50109"/>
    </source>
</evidence>
<dbReference type="InterPro" id="IPR036890">
    <property type="entry name" value="HATPase_C_sf"/>
</dbReference>
<dbReference type="Proteomes" id="UP000539111">
    <property type="component" value="Unassembled WGS sequence"/>
</dbReference>
<comment type="caution">
    <text evidence="15">The sequence shown here is derived from an EMBL/GenBank/DDBJ whole genome shotgun (WGS) entry which is preliminary data.</text>
</comment>
<dbReference type="PRINTS" id="PR00344">
    <property type="entry name" value="BCTRLSENSOR"/>
</dbReference>
<dbReference type="FunFam" id="3.30.565.10:FF:000006">
    <property type="entry name" value="Sensor histidine kinase WalK"/>
    <property type="match status" value="1"/>
</dbReference>
<comment type="catalytic activity">
    <reaction evidence="1">
        <text>ATP + protein L-histidine = ADP + protein N-phospho-L-histidine.</text>
        <dbReference type="EC" id="2.7.13.3"/>
    </reaction>
</comment>
<dbReference type="SMART" id="SM00388">
    <property type="entry name" value="HisKA"/>
    <property type="match status" value="1"/>
</dbReference>
<dbReference type="FunFam" id="1.10.287.130:FF:000008">
    <property type="entry name" value="Two-component sensor histidine kinase"/>
    <property type="match status" value="1"/>
</dbReference>
<evidence type="ECO:0000256" key="13">
    <source>
        <dbReference type="SAM" id="MobiDB-lite"/>
    </source>
</evidence>
<evidence type="ECO:0000256" key="10">
    <source>
        <dbReference type="ARBA" id="ARBA00023012"/>
    </source>
</evidence>
<evidence type="ECO:0000313" key="16">
    <source>
        <dbReference type="Proteomes" id="UP000539111"/>
    </source>
</evidence>
<keyword evidence="8 15" id="KW-0418">Kinase</keyword>
<dbReference type="Pfam" id="PF02518">
    <property type="entry name" value="HATPase_c"/>
    <property type="match status" value="1"/>
</dbReference>
<keyword evidence="16" id="KW-1185">Reference proteome</keyword>
<protein>
    <recommendedName>
        <fullName evidence="12">Sensor-like histidine kinase SenX3</fullName>
        <ecNumber evidence="3">2.7.13.3</ecNumber>
    </recommendedName>
</protein>
<dbReference type="InterPro" id="IPR036097">
    <property type="entry name" value="HisK_dim/P_sf"/>
</dbReference>
<dbReference type="SMART" id="SM00387">
    <property type="entry name" value="HATPase_c"/>
    <property type="match status" value="1"/>
</dbReference>
<evidence type="ECO:0000256" key="9">
    <source>
        <dbReference type="ARBA" id="ARBA00022840"/>
    </source>
</evidence>
<feature type="domain" description="Histidine kinase" evidence="14">
    <location>
        <begin position="154"/>
        <end position="369"/>
    </location>
</feature>
<dbReference type="GO" id="GO:0000155">
    <property type="term" value="F:phosphorelay sensor kinase activity"/>
    <property type="evidence" value="ECO:0007669"/>
    <property type="project" value="InterPro"/>
</dbReference>
<evidence type="ECO:0000256" key="7">
    <source>
        <dbReference type="ARBA" id="ARBA00022741"/>
    </source>
</evidence>
<evidence type="ECO:0000256" key="11">
    <source>
        <dbReference type="ARBA" id="ARBA00023136"/>
    </source>
</evidence>
<dbReference type="InterPro" id="IPR004358">
    <property type="entry name" value="Sig_transdc_His_kin-like_C"/>
</dbReference>
<dbReference type="EMBL" id="JACBZP010000001">
    <property type="protein sequence ID" value="NYI66012.1"/>
    <property type="molecule type" value="Genomic_DNA"/>
</dbReference>
<dbReference type="AlphaFoldDB" id="A0A7Z0D1C2"/>
<feature type="compositionally biased region" description="Low complexity" evidence="13">
    <location>
        <begin position="368"/>
        <end position="377"/>
    </location>
</feature>
<dbReference type="RefSeq" id="WP_237248839.1">
    <property type="nucleotide sequence ID" value="NZ_JACBZP010000001.1"/>
</dbReference>
<dbReference type="PANTHER" id="PTHR45453:SF1">
    <property type="entry name" value="PHOSPHATE REGULON SENSOR PROTEIN PHOR"/>
    <property type="match status" value="1"/>
</dbReference>
<evidence type="ECO:0000256" key="6">
    <source>
        <dbReference type="ARBA" id="ARBA00022679"/>
    </source>
</evidence>
<dbReference type="GO" id="GO:0005886">
    <property type="term" value="C:plasma membrane"/>
    <property type="evidence" value="ECO:0007669"/>
    <property type="project" value="UniProtKB-SubCell"/>
</dbReference>
<reference evidence="15 16" key="1">
    <citation type="submission" date="2020-07" db="EMBL/GenBank/DDBJ databases">
        <title>Sequencing the genomes of 1000 actinobacteria strains.</title>
        <authorList>
            <person name="Klenk H.-P."/>
        </authorList>
    </citation>
    <scope>NUCLEOTIDE SEQUENCE [LARGE SCALE GENOMIC DNA]</scope>
    <source>
        <strain evidence="15 16">DSM 26341</strain>
    </source>
</reference>
<dbReference type="Pfam" id="PF00512">
    <property type="entry name" value="HisKA"/>
    <property type="match status" value="1"/>
</dbReference>
<feature type="region of interest" description="Disordered" evidence="13">
    <location>
        <begin position="368"/>
        <end position="397"/>
    </location>
</feature>
<evidence type="ECO:0000256" key="4">
    <source>
        <dbReference type="ARBA" id="ARBA00022475"/>
    </source>
</evidence>
<dbReference type="InterPro" id="IPR050351">
    <property type="entry name" value="BphY/WalK/GraS-like"/>
</dbReference>
<dbReference type="Gene3D" id="3.30.565.10">
    <property type="entry name" value="Histidine kinase-like ATPase, C-terminal domain"/>
    <property type="match status" value="1"/>
</dbReference>
<proteinExistence type="predicted"/>
<evidence type="ECO:0000256" key="3">
    <source>
        <dbReference type="ARBA" id="ARBA00012438"/>
    </source>
</evidence>
<dbReference type="InterPro" id="IPR003661">
    <property type="entry name" value="HisK_dim/P_dom"/>
</dbReference>
<evidence type="ECO:0000256" key="8">
    <source>
        <dbReference type="ARBA" id="ARBA00022777"/>
    </source>
</evidence>
<dbReference type="GO" id="GO:0005524">
    <property type="term" value="F:ATP binding"/>
    <property type="evidence" value="ECO:0007669"/>
    <property type="project" value="UniProtKB-KW"/>
</dbReference>
<name>A0A7Z0D1C2_9MICO</name>
<dbReference type="GO" id="GO:0016036">
    <property type="term" value="P:cellular response to phosphate starvation"/>
    <property type="evidence" value="ECO:0007669"/>
    <property type="project" value="TreeGrafter"/>
</dbReference>
<keyword evidence="6 15" id="KW-0808">Transferase</keyword>
<evidence type="ECO:0000256" key="1">
    <source>
        <dbReference type="ARBA" id="ARBA00000085"/>
    </source>
</evidence>
<dbReference type="Gene3D" id="1.10.287.130">
    <property type="match status" value="1"/>
</dbReference>
<organism evidence="15 16">
    <name type="scientific">Spelaeicoccus albus</name>
    <dbReference type="NCBI Taxonomy" id="1280376"/>
    <lineage>
        <taxon>Bacteria</taxon>
        <taxon>Bacillati</taxon>
        <taxon>Actinomycetota</taxon>
        <taxon>Actinomycetes</taxon>
        <taxon>Micrococcales</taxon>
        <taxon>Brevibacteriaceae</taxon>
        <taxon>Spelaeicoccus</taxon>
    </lineage>
</organism>
<dbReference type="InterPro" id="IPR003594">
    <property type="entry name" value="HATPase_dom"/>
</dbReference>
<accession>A0A7Z0D1C2</accession>
<dbReference type="InterPro" id="IPR005467">
    <property type="entry name" value="His_kinase_dom"/>
</dbReference>
<keyword evidence="4" id="KW-1003">Cell membrane</keyword>
<dbReference type="CDD" id="cd00075">
    <property type="entry name" value="HATPase"/>
    <property type="match status" value="1"/>
</dbReference>
<dbReference type="GO" id="GO:0004721">
    <property type="term" value="F:phosphoprotein phosphatase activity"/>
    <property type="evidence" value="ECO:0007669"/>
    <property type="project" value="TreeGrafter"/>
</dbReference>
<keyword evidence="9" id="KW-0067">ATP-binding</keyword>
<comment type="subcellular location">
    <subcellularLocation>
        <location evidence="2">Cell membrane</location>
    </subcellularLocation>
</comment>
<dbReference type="PANTHER" id="PTHR45453">
    <property type="entry name" value="PHOSPHATE REGULON SENSOR PROTEIN PHOR"/>
    <property type="match status" value="1"/>
</dbReference>
<dbReference type="SUPFAM" id="SSF55874">
    <property type="entry name" value="ATPase domain of HSP90 chaperone/DNA topoisomerase II/histidine kinase"/>
    <property type="match status" value="1"/>
</dbReference>
<gene>
    <name evidence="15" type="ORF">BJY26_000318</name>
</gene>
<evidence type="ECO:0000256" key="5">
    <source>
        <dbReference type="ARBA" id="ARBA00022553"/>
    </source>
</evidence>
<evidence type="ECO:0000256" key="2">
    <source>
        <dbReference type="ARBA" id="ARBA00004236"/>
    </source>
</evidence>
<dbReference type="CDD" id="cd00082">
    <property type="entry name" value="HisKA"/>
    <property type="match status" value="1"/>
</dbReference>